<keyword evidence="6" id="KW-0408">Iron</keyword>
<keyword evidence="8" id="KW-1133">Transmembrane helix</keyword>
<reference evidence="11 12" key="1">
    <citation type="submission" date="2018-08" db="EMBL/GenBank/DDBJ databases">
        <title>Draft genome of candidate division NPL-UPA2 bacterium Unc8 that adapted to ultra-basic serpentinizing groundwater.</title>
        <authorList>
            <person name="Ishii S."/>
            <person name="Suzuki S."/>
            <person name="Nealson K.H."/>
        </authorList>
    </citation>
    <scope>NUCLEOTIDE SEQUENCE [LARGE SCALE GENOMIC DNA]</scope>
    <source>
        <strain evidence="11">Unc8</strain>
    </source>
</reference>
<keyword evidence="3" id="KW-0808">Transferase</keyword>
<dbReference type="GO" id="GO:0051539">
    <property type="term" value="F:4 iron, 4 sulfur cluster binding"/>
    <property type="evidence" value="ECO:0007669"/>
    <property type="project" value="UniProtKB-KW"/>
</dbReference>
<dbReference type="SFLD" id="SFLDG01123">
    <property type="entry name" value="methyltransferase_(Class_B)"/>
    <property type="match status" value="1"/>
</dbReference>
<dbReference type="InterPro" id="IPR034466">
    <property type="entry name" value="Methyltransferase_Class_B"/>
</dbReference>
<keyword evidence="2" id="KW-0489">Methyltransferase</keyword>
<keyword evidence="5" id="KW-0479">Metal-binding</keyword>
<dbReference type="InterPro" id="IPR007197">
    <property type="entry name" value="rSAM"/>
</dbReference>
<feature type="domain" description="B12-binding" evidence="9">
    <location>
        <begin position="20"/>
        <end position="160"/>
    </location>
</feature>
<dbReference type="AlphaFoldDB" id="A0A399FYJ3"/>
<feature type="domain" description="Radical SAM core" evidence="10">
    <location>
        <begin position="191"/>
        <end position="421"/>
    </location>
</feature>
<dbReference type="Pfam" id="PF02310">
    <property type="entry name" value="B12-binding"/>
    <property type="match status" value="1"/>
</dbReference>
<accession>A0A399FYJ3</accession>
<evidence type="ECO:0000259" key="10">
    <source>
        <dbReference type="PROSITE" id="PS51918"/>
    </source>
</evidence>
<dbReference type="GO" id="GO:0003824">
    <property type="term" value="F:catalytic activity"/>
    <property type="evidence" value="ECO:0007669"/>
    <property type="project" value="InterPro"/>
</dbReference>
<evidence type="ECO:0000256" key="8">
    <source>
        <dbReference type="SAM" id="Phobius"/>
    </source>
</evidence>
<keyword evidence="7" id="KW-0411">Iron-sulfur</keyword>
<dbReference type="PANTHER" id="PTHR43409">
    <property type="entry name" value="ANAEROBIC MAGNESIUM-PROTOPORPHYRIN IX MONOMETHYL ESTER CYCLASE-RELATED"/>
    <property type="match status" value="1"/>
</dbReference>
<keyword evidence="4" id="KW-0949">S-adenosyl-L-methionine</keyword>
<dbReference type="InterPro" id="IPR058240">
    <property type="entry name" value="rSAM_sf"/>
</dbReference>
<dbReference type="EMBL" id="NDHY01000005">
    <property type="protein sequence ID" value="RII00263.1"/>
    <property type="molecule type" value="Genomic_DNA"/>
</dbReference>
<dbReference type="GO" id="GO:0031419">
    <property type="term" value="F:cobalamin binding"/>
    <property type="evidence" value="ECO:0007669"/>
    <property type="project" value="InterPro"/>
</dbReference>
<dbReference type="InterPro" id="IPR006638">
    <property type="entry name" value="Elp3/MiaA/NifB-like_rSAM"/>
</dbReference>
<proteinExistence type="predicted"/>
<evidence type="ECO:0000313" key="11">
    <source>
        <dbReference type="EMBL" id="RII00263.1"/>
    </source>
</evidence>
<dbReference type="Gene3D" id="3.80.30.20">
    <property type="entry name" value="tm_1862 like domain"/>
    <property type="match status" value="1"/>
</dbReference>
<evidence type="ECO:0000256" key="7">
    <source>
        <dbReference type="ARBA" id="ARBA00023014"/>
    </source>
</evidence>
<dbReference type="PROSITE" id="PS51332">
    <property type="entry name" value="B12_BINDING"/>
    <property type="match status" value="1"/>
</dbReference>
<dbReference type="SFLD" id="SFLDS00029">
    <property type="entry name" value="Radical_SAM"/>
    <property type="match status" value="1"/>
</dbReference>
<keyword evidence="8" id="KW-0472">Membrane</keyword>
<dbReference type="InterPro" id="IPR051198">
    <property type="entry name" value="BchE-like"/>
</dbReference>
<evidence type="ECO:0000256" key="5">
    <source>
        <dbReference type="ARBA" id="ARBA00022723"/>
    </source>
</evidence>
<gene>
    <name evidence="11" type="ORF">B9J77_02965</name>
</gene>
<dbReference type="Pfam" id="PF04055">
    <property type="entry name" value="Radical_SAM"/>
    <property type="match status" value="1"/>
</dbReference>
<comment type="caution">
    <text evidence="11">The sequence shown here is derived from an EMBL/GenBank/DDBJ whole genome shotgun (WGS) entry which is preliminary data.</text>
</comment>
<dbReference type="GO" id="GO:0046872">
    <property type="term" value="F:metal ion binding"/>
    <property type="evidence" value="ECO:0007669"/>
    <property type="project" value="UniProtKB-KW"/>
</dbReference>
<evidence type="ECO:0000256" key="4">
    <source>
        <dbReference type="ARBA" id="ARBA00022691"/>
    </source>
</evidence>
<feature type="transmembrane region" description="Helical" evidence="8">
    <location>
        <begin position="339"/>
        <end position="357"/>
    </location>
</feature>
<organism evidence="11 12">
    <name type="scientific">candidate division NPL-UPA2 bacterium Unc8</name>
    <dbReference type="NCBI Taxonomy" id="1980939"/>
    <lineage>
        <taxon>Bacteria</taxon>
    </lineage>
</organism>
<evidence type="ECO:0000256" key="3">
    <source>
        <dbReference type="ARBA" id="ARBA00022679"/>
    </source>
</evidence>
<name>A0A399FYJ3_UNCN2</name>
<evidence type="ECO:0000256" key="1">
    <source>
        <dbReference type="ARBA" id="ARBA00001966"/>
    </source>
</evidence>
<evidence type="ECO:0000313" key="12">
    <source>
        <dbReference type="Proteomes" id="UP000266287"/>
    </source>
</evidence>
<evidence type="ECO:0000256" key="2">
    <source>
        <dbReference type="ARBA" id="ARBA00022603"/>
    </source>
</evidence>
<sequence>MKIDTSKKRYKLRVVIPASSSLTIYSRSLKKMTALGPVCVATVVNKMEKWDVEIIDENNYSKYGPRDKFGLPDHKQLQALRPADVIGFYGGLTSTIPRLYEIARFYNKYCKVTTIAGGQHFTEDTMVEALSSGIDYIVIGEGEETIKELLSVMENKQSIDNVRGISYLKNNEVAYTSSREPITDFDLLPLPDFSLVRYARIKVYPVGRIRGCGMNCEFCTVKGKIRCAPPERLLEHISSLVEARDARHFFVVDDFFGQRRKETIRFCKILKEYQKRIHCKLSIMVQMRLDSAKDSELLTAMRDAGIDKVAIGLESVIDEELKAMNKNLKSRDMLSLIKIFHKFGFFVHGMFIFGYPMRENINFKMSAMERARHLRRFIKKARIDTLQVLLPIPLPGTELRERLKAQGRIYPIEHIGWEHYDGYFPLFEPDEPMTPEEMLSSVRKVMSGFYRFRHMFSVALNIFYFPSLLFSLHNIKSGWRVWYRPWRNSVMRFGGWIVEHAWHSNLKKGHFFRKLKQIRRKSVSQELS</sequence>
<keyword evidence="8" id="KW-0812">Transmembrane</keyword>
<dbReference type="PANTHER" id="PTHR43409:SF7">
    <property type="entry name" value="BLL1977 PROTEIN"/>
    <property type="match status" value="1"/>
</dbReference>
<dbReference type="InterPro" id="IPR006158">
    <property type="entry name" value="Cobalamin-bd"/>
</dbReference>
<protein>
    <submittedName>
        <fullName evidence="11">Radical SAM protein</fullName>
    </submittedName>
</protein>
<comment type="cofactor">
    <cofactor evidence="1">
        <name>[4Fe-4S] cluster</name>
        <dbReference type="ChEBI" id="CHEBI:49883"/>
    </cofactor>
</comment>
<dbReference type="Gene3D" id="3.40.50.280">
    <property type="entry name" value="Cobalamin-binding domain"/>
    <property type="match status" value="1"/>
</dbReference>
<dbReference type="Proteomes" id="UP000266287">
    <property type="component" value="Unassembled WGS sequence"/>
</dbReference>
<dbReference type="InterPro" id="IPR023404">
    <property type="entry name" value="rSAM_horseshoe"/>
</dbReference>
<dbReference type="PROSITE" id="PS51918">
    <property type="entry name" value="RADICAL_SAM"/>
    <property type="match status" value="1"/>
</dbReference>
<evidence type="ECO:0000256" key="6">
    <source>
        <dbReference type="ARBA" id="ARBA00023004"/>
    </source>
</evidence>
<dbReference type="SUPFAM" id="SSF102114">
    <property type="entry name" value="Radical SAM enzymes"/>
    <property type="match status" value="1"/>
</dbReference>
<dbReference type="SMART" id="SM00729">
    <property type="entry name" value="Elp3"/>
    <property type="match status" value="1"/>
</dbReference>
<dbReference type="SFLD" id="SFLDG01082">
    <property type="entry name" value="B12-binding_domain_containing"/>
    <property type="match status" value="1"/>
</dbReference>
<evidence type="ECO:0000259" key="9">
    <source>
        <dbReference type="PROSITE" id="PS51332"/>
    </source>
</evidence>